<keyword evidence="7" id="KW-0449">Lipoprotein</keyword>
<protein>
    <recommendedName>
        <fullName evidence="10">Palmitoyltransferase</fullName>
        <ecNumber evidence="10">2.3.1.225</ecNumber>
    </recommendedName>
</protein>
<keyword evidence="2 10" id="KW-0808">Transferase</keyword>
<dbReference type="PANTHER" id="PTHR22883">
    <property type="entry name" value="ZINC FINGER DHHC DOMAIN CONTAINING PROTEIN"/>
    <property type="match status" value="1"/>
</dbReference>
<keyword evidence="5 10" id="KW-0472">Membrane</keyword>
<dbReference type="GO" id="GO:0019706">
    <property type="term" value="F:protein-cysteine S-palmitoyltransferase activity"/>
    <property type="evidence" value="ECO:0007669"/>
    <property type="project" value="UniProtKB-EC"/>
</dbReference>
<evidence type="ECO:0000256" key="8">
    <source>
        <dbReference type="ARBA" id="ARBA00023315"/>
    </source>
</evidence>
<feature type="transmembrane region" description="Helical" evidence="10">
    <location>
        <begin position="123"/>
        <end position="147"/>
    </location>
</feature>
<comment type="subcellular location">
    <subcellularLocation>
        <location evidence="1">Endomembrane system</location>
        <topology evidence="1">Multi-pass membrane protein</topology>
    </subcellularLocation>
</comment>
<sequence length="448" mass="49067">MSEGGRASSPSVLMPLLAASAASSNQTDSLAPSPASESTSNLIPATAFCSRSHPSALTVSENTNTAESQTDCGGECVVFPDKEHKMETSTGGGRTPRRKWTALPGRNKFLCNGRIMMSHQSGVFYFTLALVVGTMALFFGFDAYYLWTELSPAIPLVAGVLLLLVLSNLFKTSFSDPGVLPRADNVEALEIERQINLQNGFNGAEAQYRPPPRTKEVVVNGQTIKLKYCFTCKVFRPPRSSHCSICDNCILNFDHHCPWVGNCVGMRNYRNFYFFVVTLSLLIVYVFACVNVHIVLLARDSTFLKAIQTSPGSLVVGLICFFSIWSILGLAGFHTYLLTSNQTTNEDIKGTFSQKRQPNVPNPYTHGSMFSNCFRNICGPEPPSLVDRRGWLESDTVIVVPAELWNSLSSPPDARREGNGEVSTDYLTPIVPSRTPRSPDVPTYGSTS</sequence>
<feature type="transmembrane region" description="Helical" evidence="10">
    <location>
        <begin position="314"/>
        <end position="339"/>
    </location>
</feature>
<dbReference type="WBParaSite" id="PSAMB.scaffold1563size29963.g13921.t1">
    <property type="protein sequence ID" value="PSAMB.scaffold1563size29963.g13921.t1"/>
    <property type="gene ID" value="PSAMB.scaffold1563size29963.g13921"/>
</dbReference>
<dbReference type="GO" id="GO:0005783">
    <property type="term" value="C:endoplasmic reticulum"/>
    <property type="evidence" value="ECO:0007669"/>
    <property type="project" value="TreeGrafter"/>
</dbReference>
<accession>A0A914V876</accession>
<evidence type="ECO:0000256" key="9">
    <source>
        <dbReference type="ARBA" id="ARBA00048048"/>
    </source>
</evidence>
<evidence type="ECO:0000259" key="12">
    <source>
        <dbReference type="Pfam" id="PF01529"/>
    </source>
</evidence>
<keyword evidence="13" id="KW-1185">Reference proteome</keyword>
<dbReference type="PROSITE" id="PS50216">
    <property type="entry name" value="DHHC"/>
    <property type="match status" value="1"/>
</dbReference>
<comment type="catalytic activity">
    <reaction evidence="9 10">
        <text>L-cysteinyl-[protein] + hexadecanoyl-CoA = S-hexadecanoyl-L-cysteinyl-[protein] + CoA</text>
        <dbReference type="Rhea" id="RHEA:36683"/>
        <dbReference type="Rhea" id="RHEA-COMP:10131"/>
        <dbReference type="Rhea" id="RHEA-COMP:11032"/>
        <dbReference type="ChEBI" id="CHEBI:29950"/>
        <dbReference type="ChEBI" id="CHEBI:57287"/>
        <dbReference type="ChEBI" id="CHEBI:57379"/>
        <dbReference type="ChEBI" id="CHEBI:74151"/>
        <dbReference type="EC" id="2.3.1.225"/>
    </reaction>
</comment>
<keyword evidence="4 10" id="KW-1133">Transmembrane helix</keyword>
<dbReference type="InterPro" id="IPR039859">
    <property type="entry name" value="PFA4/ZDH16/20/ERF2-like"/>
</dbReference>
<dbReference type="Pfam" id="PF01529">
    <property type="entry name" value="DHHC"/>
    <property type="match status" value="1"/>
</dbReference>
<evidence type="ECO:0000256" key="5">
    <source>
        <dbReference type="ARBA" id="ARBA00023136"/>
    </source>
</evidence>
<proteinExistence type="inferred from homology"/>
<evidence type="ECO:0000313" key="14">
    <source>
        <dbReference type="WBParaSite" id="PSAMB.scaffold1563size29963.g13921.t1"/>
    </source>
</evidence>
<comment type="domain">
    <text evidence="10">The DHHC domain is required for palmitoyltransferase activity.</text>
</comment>
<evidence type="ECO:0000256" key="1">
    <source>
        <dbReference type="ARBA" id="ARBA00004127"/>
    </source>
</evidence>
<evidence type="ECO:0000256" key="4">
    <source>
        <dbReference type="ARBA" id="ARBA00022989"/>
    </source>
</evidence>
<evidence type="ECO:0000256" key="10">
    <source>
        <dbReference type="RuleBase" id="RU079119"/>
    </source>
</evidence>
<comment type="similarity">
    <text evidence="10">Belongs to the DHHC palmitoyltransferase family.</text>
</comment>
<dbReference type="AlphaFoldDB" id="A0A914V876"/>
<evidence type="ECO:0000256" key="6">
    <source>
        <dbReference type="ARBA" id="ARBA00023139"/>
    </source>
</evidence>
<dbReference type="GO" id="GO:0005794">
    <property type="term" value="C:Golgi apparatus"/>
    <property type="evidence" value="ECO:0007669"/>
    <property type="project" value="TreeGrafter"/>
</dbReference>
<evidence type="ECO:0000256" key="2">
    <source>
        <dbReference type="ARBA" id="ARBA00022679"/>
    </source>
</evidence>
<dbReference type="PANTHER" id="PTHR22883:SF43">
    <property type="entry name" value="PALMITOYLTRANSFERASE APP"/>
    <property type="match status" value="1"/>
</dbReference>
<dbReference type="Proteomes" id="UP000887566">
    <property type="component" value="Unplaced"/>
</dbReference>
<name>A0A914V876_9BILA</name>
<feature type="domain" description="Palmitoyltransferase DHHC" evidence="12">
    <location>
        <begin position="224"/>
        <end position="349"/>
    </location>
</feature>
<evidence type="ECO:0000256" key="11">
    <source>
        <dbReference type="SAM" id="MobiDB-lite"/>
    </source>
</evidence>
<dbReference type="GO" id="GO:0006612">
    <property type="term" value="P:protein targeting to membrane"/>
    <property type="evidence" value="ECO:0007669"/>
    <property type="project" value="TreeGrafter"/>
</dbReference>
<dbReference type="EC" id="2.3.1.225" evidence="10"/>
<feature type="transmembrane region" description="Helical" evidence="10">
    <location>
        <begin position="272"/>
        <end position="294"/>
    </location>
</feature>
<evidence type="ECO:0000256" key="7">
    <source>
        <dbReference type="ARBA" id="ARBA00023288"/>
    </source>
</evidence>
<keyword evidence="3 10" id="KW-0812">Transmembrane</keyword>
<keyword evidence="8 10" id="KW-0012">Acyltransferase</keyword>
<feature type="transmembrane region" description="Helical" evidence="10">
    <location>
        <begin position="153"/>
        <end position="170"/>
    </location>
</feature>
<evidence type="ECO:0000313" key="13">
    <source>
        <dbReference type="Proteomes" id="UP000887566"/>
    </source>
</evidence>
<evidence type="ECO:0000256" key="3">
    <source>
        <dbReference type="ARBA" id="ARBA00022692"/>
    </source>
</evidence>
<reference evidence="14" key="1">
    <citation type="submission" date="2022-11" db="UniProtKB">
        <authorList>
            <consortium name="WormBaseParasite"/>
        </authorList>
    </citation>
    <scope>IDENTIFICATION</scope>
</reference>
<keyword evidence="6" id="KW-0564">Palmitate</keyword>
<dbReference type="InterPro" id="IPR001594">
    <property type="entry name" value="Palmitoyltrfase_DHHC"/>
</dbReference>
<organism evidence="13 14">
    <name type="scientific">Plectus sambesii</name>
    <dbReference type="NCBI Taxonomy" id="2011161"/>
    <lineage>
        <taxon>Eukaryota</taxon>
        <taxon>Metazoa</taxon>
        <taxon>Ecdysozoa</taxon>
        <taxon>Nematoda</taxon>
        <taxon>Chromadorea</taxon>
        <taxon>Plectida</taxon>
        <taxon>Plectina</taxon>
        <taxon>Plectoidea</taxon>
        <taxon>Plectidae</taxon>
        <taxon>Plectus</taxon>
    </lineage>
</organism>
<feature type="region of interest" description="Disordered" evidence="11">
    <location>
        <begin position="409"/>
        <end position="448"/>
    </location>
</feature>